<name>A0A5K7WVC7_9BACL</name>
<protein>
    <submittedName>
        <fullName evidence="2">Uncharacterized protein</fullName>
    </submittedName>
</protein>
<dbReference type="EMBL" id="AP021853">
    <property type="protein sequence ID" value="BBN97594.1"/>
    <property type="molecule type" value="Genomic_DNA"/>
</dbReference>
<proteinExistence type="predicted"/>
<keyword evidence="1" id="KW-0812">Transmembrane</keyword>
<evidence type="ECO:0000313" key="2">
    <source>
        <dbReference type="EMBL" id="BBN97594.1"/>
    </source>
</evidence>
<sequence length="55" mass="6019">MTKISPALKRLIARLMGIALAILVLTVLGLNMSWGIVLFAVILVVILFIKDRNGK</sequence>
<feature type="transmembrane region" description="Helical" evidence="1">
    <location>
        <begin position="12"/>
        <end position="28"/>
    </location>
</feature>
<organism evidence="2 3">
    <name type="scientific">Sporolactobacillus terrae</name>
    <dbReference type="NCBI Taxonomy" id="269673"/>
    <lineage>
        <taxon>Bacteria</taxon>
        <taxon>Bacillati</taxon>
        <taxon>Bacillota</taxon>
        <taxon>Bacilli</taxon>
        <taxon>Bacillales</taxon>
        <taxon>Sporolactobacillaceae</taxon>
        <taxon>Sporolactobacillus</taxon>
    </lineage>
</organism>
<dbReference type="AlphaFoldDB" id="A0A5K7WVC7"/>
<dbReference type="RefSeq" id="WP_172968927.1">
    <property type="nucleotide sequence ID" value="NZ_AP021853.1"/>
</dbReference>
<keyword evidence="1" id="KW-1133">Transmembrane helix</keyword>
<keyword evidence="1" id="KW-0472">Membrane</keyword>
<evidence type="ECO:0000313" key="3">
    <source>
        <dbReference type="Proteomes" id="UP000326951"/>
    </source>
</evidence>
<evidence type="ECO:0000256" key="1">
    <source>
        <dbReference type="SAM" id="Phobius"/>
    </source>
</evidence>
<accession>A0A5K7WVC7</accession>
<gene>
    <name evidence="2" type="ORF">St703_02990</name>
</gene>
<dbReference type="Proteomes" id="UP000326951">
    <property type="component" value="Chromosome"/>
</dbReference>
<reference evidence="2 3" key="1">
    <citation type="submission" date="2019-09" db="EMBL/GenBank/DDBJ databases">
        <title>Complete genome sequence of Sporolactobacillus terrae 70-3.</title>
        <authorList>
            <person name="Tanaka N."/>
            <person name="Shiwa Y."/>
            <person name="Fujita N."/>
            <person name="Tanasupawat S."/>
        </authorList>
    </citation>
    <scope>NUCLEOTIDE SEQUENCE [LARGE SCALE GENOMIC DNA]</scope>
    <source>
        <strain evidence="2 3">70-3</strain>
    </source>
</reference>